<dbReference type="RefSeq" id="WP_044191941.1">
    <property type="nucleotide sequence ID" value="NZ_JMCB01000009.1"/>
</dbReference>
<evidence type="ECO:0000256" key="9">
    <source>
        <dbReference type="ARBA" id="ARBA00023027"/>
    </source>
</evidence>
<dbReference type="InterPro" id="IPR036291">
    <property type="entry name" value="NAD(P)-bd_dom_sf"/>
</dbReference>
<dbReference type="SUPFAM" id="SSF55021">
    <property type="entry name" value="ACT-like"/>
    <property type="match status" value="1"/>
</dbReference>
<comment type="catalytic activity">
    <reaction evidence="12">
        <text>(R)-2-hydroxyglutarate + NAD(+) = 2-oxoglutarate + NADH + H(+)</text>
        <dbReference type="Rhea" id="RHEA:49612"/>
        <dbReference type="ChEBI" id="CHEBI:15378"/>
        <dbReference type="ChEBI" id="CHEBI:15801"/>
        <dbReference type="ChEBI" id="CHEBI:16810"/>
        <dbReference type="ChEBI" id="CHEBI:57540"/>
        <dbReference type="ChEBI" id="CHEBI:57945"/>
        <dbReference type="EC" id="1.1.1.399"/>
    </reaction>
</comment>
<dbReference type="PATRIC" id="fig|394096.3.peg.5104"/>
<dbReference type="Gene3D" id="3.40.50.720">
    <property type="entry name" value="NAD(P)-binding Rossmann-like Domain"/>
    <property type="match status" value="2"/>
</dbReference>
<reference evidence="16 17" key="1">
    <citation type="submission" date="2014-04" db="EMBL/GenBank/DDBJ databases">
        <title>Genome assembly of Hyalangium minutum DSM 14724.</title>
        <authorList>
            <person name="Sharma G."/>
            <person name="Subramanian S."/>
        </authorList>
    </citation>
    <scope>NUCLEOTIDE SEQUENCE [LARGE SCALE GENOMIC DNA]</scope>
    <source>
        <strain evidence="16 17">DSM 14724</strain>
    </source>
</reference>
<evidence type="ECO:0000256" key="14">
    <source>
        <dbReference type="RuleBase" id="RU003719"/>
    </source>
</evidence>
<evidence type="ECO:0000256" key="2">
    <source>
        <dbReference type="ARBA" id="ARBA00005216"/>
    </source>
</evidence>
<sequence>MRVLVADEFPKVHLESLRGLGLTVDFRPGLKGDALAEAAKDVSILVVRSTEVPAKVFEVAKGLSLVIRAGAGVNTIDVKAASAHGVFVANCPGQNAIAVAELTFGLMLAVDRHIPDNVAALRQGAWNKKRFSQARGLYGRTVGIVGLGAIGAAVAERALAFGMRVVGYSRSLSAERAKALGIERAESLLALARQSEVLTVHVPASSETKGLVSRQVLAALPDGAVFINTSRADVVDNEALLEEARRGRISVATDVFPDEPKGGEASFHSELGKLPHVYGTHHIGASTEQAQDAIARETVRLVDRFLNEGVVPNCVNIAEKTPARYQLIVRHHDRVGVLANVLDAVRQAGINAQEIENTIFEGAQAACCKIQLDSKPPEEMLERIRARAEEIIFVDLVELRA</sequence>
<organism evidence="16 17">
    <name type="scientific">Hyalangium minutum</name>
    <dbReference type="NCBI Taxonomy" id="394096"/>
    <lineage>
        <taxon>Bacteria</taxon>
        <taxon>Pseudomonadati</taxon>
        <taxon>Myxococcota</taxon>
        <taxon>Myxococcia</taxon>
        <taxon>Myxococcales</taxon>
        <taxon>Cystobacterineae</taxon>
        <taxon>Archangiaceae</taxon>
        <taxon>Hyalangium</taxon>
    </lineage>
</organism>
<dbReference type="PROSITE" id="PS00065">
    <property type="entry name" value="D_2_HYDROXYACID_DH_1"/>
    <property type="match status" value="1"/>
</dbReference>
<comment type="caution">
    <text evidence="16">The sequence shown here is derived from an EMBL/GenBank/DDBJ whole genome shotgun (WGS) entry which is preliminary data.</text>
</comment>
<evidence type="ECO:0000256" key="12">
    <source>
        <dbReference type="ARBA" id="ARBA00048126"/>
    </source>
</evidence>
<dbReference type="PANTHER" id="PTHR42789">
    <property type="entry name" value="D-ISOMER SPECIFIC 2-HYDROXYACID DEHYDROGENASE FAMILY PROTEIN (AFU_ORTHOLOGUE AFUA_6G10090)"/>
    <property type="match status" value="1"/>
</dbReference>
<dbReference type="EC" id="1.1.1.399" evidence="4"/>
<evidence type="ECO:0000256" key="7">
    <source>
        <dbReference type="ARBA" id="ARBA00022605"/>
    </source>
</evidence>
<dbReference type="SUPFAM" id="SSF52283">
    <property type="entry name" value="Formate/glycerate dehydrogenase catalytic domain-like"/>
    <property type="match status" value="1"/>
</dbReference>
<dbReference type="GO" id="GO:0006564">
    <property type="term" value="P:L-serine biosynthetic process"/>
    <property type="evidence" value="ECO:0007669"/>
    <property type="project" value="UniProtKB-KW"/>
</dbReference>
<name>A0A085WGQ0_9BACT</name>
<comment type="pathway">
    <text evidence="2">Amino-acid biosynthesis; L-serine biosynthesis; L-serine from 3-phospho-D-glycerate: step 1/3.</text>
</comment>
<dbReference type="InterPro" id="IPR050857">
    <property type="entry name" value="D-2-hydroxyacid_DH"/>
</dbReference>
<dbReference type="OrthoDB" id="9793626at2"/>
<keyword evidence="7" id="KW-0028">Amino-acid biosynthesis</keyword>
<keyword evidence="8 14" id="KW-0560">Oxidoreductase</keyword>
<gene>
    <name evidence="16" type="ORF">DB31_9077</name>
</gene>
<evidence type="ECO:0000313" key="16">
    <source>
        <dbReference type="EMBL" id="KFE66863.1"/>
    </source>
</evidence>
<keyword evidence="17" id="KW-1185">Reference proteome</keyword>
<evidence type="ECO:0000256" key="10">
    <source>
        <dbReference type="ARBA" id="ARBA00023299"/>
    </source>
</evidence>
<dbReference type="InterPro" id="IPR029752">
    <property type="entry name" value="D-isomer_DH_CS1"/>
</dbReference>
<comment type="similarity">
    <text evidence="3 14">Belongs to the D-isomer specific 2-hydroxyacid dehydrogenase family.</text>
</comment>
<evidence type="ECO:0000256" key="5">
    <source>
        <dbReference type="ARBA" id="ARBA00013143"/>
    </source>
</evidence>
<evidence type="ECO:0000256" key="8">
    <source>
        <dbReference type="ARBA" id="ARBA00023002"/>
    </source>
</evidence>
<dbReference type="AlphaFoldDB" id="A0A085WGQ0"/>
<dbReference type="InterPro" id="IPR006140">
    <property type="entry name" value="D-isomer_DH_NAD-bd"/>
</dbReference>
<dbReference type="EMBL" id="JMCB01000009">
    <property type="protein sequence ID" value="KFE66863.1"/>
    <property type="molecule type" value="Genomic_DNA"/>
</dbReference>
<dbReference type="Proteomes" id="UP000028725">
    <property type="component" value="Unassembled WGS sequence"/>
</dbReference>
<keyword evidence="10" id="KW-0718">Serine biosynthesis</keyword>
<evidence type="ECO:0000256" key="13">
    <source>
        <dbReference type="ARBA" id="ARBA00048731"/>
    </source>
</evidence>
<dbReference type="Pfam" id="PF00389">
    <property type="entry name" value="2-Hacid_dh"/>
    <property type="match status" value="1"/>
</dbReference>
<dbReference type="EC" id="1.1.1.95" evidence="5"/>
<keyword evidence="9" id="KW-0520">NAD</keyword>
<dbReference type="GO" id="GO:0004617">
    <property type="term" value="F:phosphoglycerate dehydrogenase activity"/>
    <property type="evidence" value="ECO:0007669"/>
    <property type="project" value="UniProtKB-EC"/>
</dbReference>
<evidence type="ECO:0000259" key="15">
    <source>
        <dbReference type="PROSITE" id="PS51671"/>
    </source>
</evidence>
<evidence type="ECO:0000313" key="17">
    <source>
        <dbReference type="Proteomes" id="UP000028725"/>
    </source>
</evidence>
<dbReference type="GO" id="GO:0051287">
    <property type="term" value="F:NAD binding"/>
    <property type="evidence" value="ECO:0007669"/>
    <property type="project" value="InterPro"/>
</dbReference>
<evidence type="ECO:0000256" key="6">
    <source>
        <dbReference type="ARBA" id="ARBA00021582"/>
    </source>
</evidence>
<comment type="catalytic activity">
    <reaction evidence="13">
        <text>(2R)-3-phosphoglycerate + NAD(+) = 3-phosphooxypyruvate + NADH + H(+)</text>
        <dbReference type="Rhea" id="RHEA:12641"/>
        <dbReference type="ChEBI" id="CHEBI:15378"/>
        <dbReference type="ChEBI" id="CHEBI:18110"/>
        <dbReference type="ChEBI" id="CHEBI:57540"/>
        <dbReference type="ChEBI" id="CHEBI:57945"/>
        <dbReference type="ChEBI" id="CHEBI:58272"/>
        <dbReference type="EC" id="1.1.1.95"/>
    </reaction>
</comment>
<evidence type="ECO:0000256" key="1">
    <source>
        <dbReference type="ARBA" id="ARBA00003800"/>
    </source>
</evidence>
<dbReference type="SUPFAM" id="SSF51735">
    <property type="entry name" value="NAD(P)-binding Rossmann-fold domains"/>
    <property type="match status" value="1"/>
</dbReference>
<dbReference type="InterPro" id="IPR002912">
    <property type="entry name" value="ACT_dom"/>
</dbReference>
<dbReference type="CDD" id="cd12174">
    <property type="entry name" value="PGDH_like_3"/>
    <property type="match status" value="1"/>
</dbReference>
<proteinExistence type="inferred from homology"/>
<dbReference type="InterPro" id="IPR045865">
    <property type="entry name" value="ACT-like_dom_sf"/>
</dbReference>
<dbReference type="UniPathway" id="UPA00135">
    <property type="reaction ID" value="UER00196"/>
</dbReference>
<dbReference type="Gene3D" id="3.30.70.260">
    <property type="match status" value="1"/>
</dbReference>
<dbReference type="InterPro" id="IPR006139">
    <property type="entry name" value="D-isomer_2_OHA_DH_cat_dom"/>
</dbReference>
<dbReference type="STRING" id="394096.DB31_9077"/>
<dbReference type="PROSITE" id="PS51671">
    <property type="entry name" value="ACT"/>
    <property type="match status" value="1"/>
</dbReference>
<evidence type="ECO:0000256" key="4">
    <source>
        <dbReference type="ARBA" id="ARBA00013001"/>
    </source>
</evidence>
<accession>A0A085WGQ0</accession>
<evidence type="ECO:0000256" key="3">
    <source>
        <dbReference type="ARBA" id="ARBA00005854"/>
    </source>
</evidence>
<feature type="domain" description="ACT" evidence="15">
    <location>
        <begin position="326"/>
        <end position="401"/>
    </location>
</feature>
<protein>
    <recommendedName>
        <fullName evidence="6">D-3-phosphoglycerate dehydrogenase</fullName>
        <ecNumber evidence="4">1.1.1.399</ecNumber>
        <ecNumber evidence="5">1.1.1.95</ecNumber>
    </recommendedName>
    <alternativeName>
        <fullName evidence="11">2-oxoglutarate reductase</fullName>
    </alternativeName>
</protein>
<comment type="function">
    <text evidence="1">Catalyzes the reversible oxidation of 3-phospho-D-glycerate to 3-phosphonooxypyruvate, the first step of the phosphorylated L-serine biosynthesis pathway. Also catalyzes the reversible oxidation of 2-hydroxyglutarate to 2-oxoglutarate.</text>
</comment>
<evidence type="ECO:0000256" key="11">
    <source>
        <dbReference type="ARBA" id="ARBA00030455"/>
    </source>
</evidence>
<dbReference type="PANTHER" id="PTHR42789:SF1">
    <property type="entry name" value="D-ISOMER SPECIFIC 2-HYDROXYACID DEHYDROGENASE FAMILY PROTEIN (AFU_ORTHOLOGUE AFUA_6G10090)"/>
    <property type="match status" value="1"/>
</dbReference>
<dbReference type="Pfam" id="PF02826">
    <property type="entry name" value="2-Hacid_dh_C"/>
    <property type="match status" value="1"/>
</dbReference>